<gene>
    <name evidence="1" type="ORF">BN13_130006</name>
</gene>
<protein>
    <submittedName>
        <fullName evidence="1">Uncharacterized protein</fullName>
    </submittedName>
</protein>
<evidence type="ECO:0000313" key="2">
    <source>
        <dbReference type="Proteomes" id="UP000035720"/>
    </source>
</evidence>
<accession>A0A077M5P3</accession>
<organism evidence="1 2">
    <name type="scientific">Nostocoides jenkinsii Ben 74</name>
    <dbReference type="NCBI Taxonomy" id="1193518"/>
    <lineage>
        <taxon>Bacteria</taxon>
        <taxon>Bacillati</taxon>
        <taxon>Actinomycetota</taxon>
        <taxon>Actinomycetes</taxon>
        <taxon>Micrococcales</taxon>
        <taxon>Intrasporangiaceae</taxon>
        <taxon>Nostocoides</taxon>
    </lineage>
</organism>
<comment type="caution">
    <text evidence="1">The sequence shown here is derived from an EMBL/GenBank/DDBJ whole genome shotgun (WGS) entry which is preliminary data.</text>
</comment>
<dbReference type="Proteomes" id="UP000035720">
    <property type="component" value="Unassembled WGS sequence"/>
</dbReference>
<keyword evidence="2" id="KW-1185">Reference proteome</keyword>
<evidence type="ECO:0000313" key="1">
    <source>
        <dbReference type="EMBL" id="CCI51864.1"/>
    </source>
</evidence>
<name>A0A077M5P3_9MICO</name>
<proteinExistence type="predicted"/>
<sequence length="101" mass="10630">MPQPPWSRSSAALGIFGSFGGLAEALDEDDSDALELPDAEEDEVDPLAEVELAAEEEFDAPAVLTALVEVSESEVEEQPAAPSNKATPTAMVRTEVSVVLM</sequence>
<dbReference type="EMBL" id="CAJC01000035">
    <property type="protein sequence ID" value="CCI51864.1"/>
    <property type="molecule type" value="Genomic_DNA"/>
</dbReference>
<dbReference type="AlphaFoldDB" id="A0A077M5P3"/>
<reference evidence="1 2" key="1">
    <citation type="journal article" date="2013" name="ISME J.">
        <title>A metabolic model for members of the genus Tetrasphaera involved in enhanced biological phosphorus removal.</title>
        <authorList>
            <person name="Kristiansen R."/>
            <person name="Nguyen H.T.T."/>
            <person name="Saunders A.M."/>
            <person name="Nielsen J.L."/>
            <person name="Wimmer R."/>
            <person name="Le V.Q."/>
            <person name="McIlroy S.J."/>
            <person name="Petrovski S."/>
            <person name="Seviour R.J."/>
            <person name="Calteau A."/>
            <person name="Nielsen K.L."/>
            <person name="Nielsen P.H."/>
        </authorList>
    </citation>
    <scope>NUCLEOTIDE SEQUENCE [LARGE SCALE GENOMIC DNA]</scope>
    <source>
        <strain evidence="1 2">Ben 74</strain>
    </source>
</reference>